<protein>
    <submittedName>
        <fullName evidence="2">Uncharacterized protein</fullName>
    </submittedName>
</protein>
<name>A0AAV4FFB0_9GAST</name>
<reference evidence="2 3" key="1">
    <citation type="journal article" date="2021" name="Elife">
        <title>Chloroplast acquisition without the gene transfer in kleptoplastic sea slugs, Plakobranchus ocellatus.</title>
        <authorList>
            <person name="Maeda T."/>
            <person name="Takahashi S."/>
            <person name="Yoshida T."/>
            <person name="Shimamura S."/>
            <person name="Takaki Y."/>
            <person name="Nagai Y."/>
            <person name="Toyoda A."/>
            <person name="Suzuki Y."/>
            <person name="Arimoto A."/>
            <person name="Ishii H."/>
            <person name="Satoh N."/>
            <person name="Nishiyama T."/>
            <person name="Hasebe M."/>
            <person name="Maruyama T."/>
            <person name="Minagawa J."/>
            <person name="Obokata J."/>
            <person name="Shigenobu S."/>
        </authorList>
    </citation>
    <scope>NUCLEOTIDE SEQUENCE [LARGE SCALE GENOMIC DNA]</scope>
</reference>
<comment type="caution">
    <text evidence="2">The sequence shown here is derived from an EMBL/GenBank/DDBJ whole genome shotgun (WGS) entry which is preliminary data.</text>
</comment>
<feature type="region of interest" description="Disordered" evidence="1">
    <location>
        <begin position="44"/>
        <end position="74"/>
    </location>
</feature>
<accession>A0AAV4FFB0</accession>
<dbReference type="AlphaFoldDB" id="A0AAV4FFB0"/>
<dbReference type="EMBL" id="BMAT01004302">
    <property type="protein sequence ID" value="GFR71591.1"/>
    <property type="molecule type" value="Genomic_DNA"/>
</dbReference>
<evidence type="ECO:0000256" key="1">
    <source>
        <dbReference type="SAM" id="MobiDB-lite"/>
    </source>
</evidence>
<proteinExistence type="predicted"/>
<feature type="region of interest" description="Disordered" evidence="1">
    <location>
        <begin position="102"/>
        <end position="133"/>
    </location>
</feature>
<organism evidence="2 3">
    <name type="scientific">Elysia marginata</name>
    <dbReference type="NCBI Taxonomy" id="1093978"/>
    <lineage>
        <taxon>Eukaryota</taxon>
        <taxon>Metazoa</taxon>
        <taxon>Spiralia</taxon>
        <taxon>Lophotrochozoa</taxon>
        <taxon>Mollusca</taxon>
        <taxon>Gastropoda</taxon>
        <taxon>Heterobranchia</taxon>
        <taxon>Euthyneura</taxon>
        <taxon>Panpulmonata</taxon>
        <taxon>Sacoglossa</taxon>
        <taxon>Placobranchoidea</taxon>
        <taxon>Plakobranchidae</taxon>
        <taxon>Elysia</taxon>
    </lineage>
</organism>
<evidence type="ECO:0000313" key="2">
    <source>
        <dbReference type="EMBL" id="GFR71591.1"/>
    </source>
</evidence>
<keyword evidence="3" id="KW-1185">Reference proteome</keyword>
<gene>
    <name evidence="2" type="ORF">ElyMa_002097800</name>
</gene>
<sequence>MTHRESSAQLLNSSYLDCCRENKGCCLRVDPKINVYLEGEKWGERSRRAQSKPLSQRDIHSNNRTRESGERSGAVTVDLHHRSFTLNVLTTQSSLLDLAGSYTPRGPAASPGLPRPDPIPHAATSPCHPLGGGAESLIPESLYKPFLSFSPSPPACLSLTGGD</sequence>
<feature type="compositionally biased region" description="Basic and acidic residues" evidence="1">
    <location>
        <begin position="55"/>
        <end position="70"/>
    </location>
</feature>
<dbReference type="Proteomes" id="UP000762676">
    <property type="component" value="Unassembled WGS sequence"/>
</dbReference>
<evidence type="ECO:0000313" key="3">
    <source>
        <dbReference type="Proteomes" id="UP000762676"/>
    </source>
</evidence>